<gene>
    <name evidence="1" type="ORF">L3Q82_012606</name>
</gene>
<evidence type="ECO:0000313" key="1">
    <source>
        <dbReference type="EMBL" id="KAI3362290.1"/>
    </source>
</evidence>
<protein>
    <submittedName>
        <fullName evidence="1">Uncharacterized protein</fullName>
    </submittedName>
</protein>
<sequence length="589" mass="64071">MYLRRFPVRNAKSAARLPLRRKYAFRAGDRPISRGEPKINKPYDQTKLWLPRLCAALVNYHAGLYPETAESVVAASGLHTQKPRCPAAAITAVSTTTAAVHPQSRMKYIHVYELRAGRPKGEPASMISRYPSPAELDAFAQKTANSPLSIKIFASDVRVPQHKQLNKTVNGLDTTGQRCSPYSPYSGGYQGLLAIVKASVVVKGVVKNSEGRRTKHANTQTSVAPYNNPLNNVYTVRNGHKAYHISSCKPPDVPIETLCSSTGMASGDRSLAPQSELAEVQSLMRQMSRVPHSQALQLGGEARASPSLQAVAAVAHSDSDFVLGVPPQSSLAFTAAVIPTQSADIAKAGYLEKGDYRVWQHKHQIQQQQQPSYQQGPVRMYGVSNRAQGHRAAEAGARQPPETCLPLACSSRLSYRPHPASVGAAQERVSGSSLNCTAMQGEFSVGQYYAPPWDGVLATPNSDCYTSQVLATGTCAARPRDVGLSHPHLHPSGHQPHHPQRHQPQLRPPLPPHTQAYSADQNLCCGLPSSSLCHAAVLSSSLQSLECLISEIHPPCIKERMLGRGYEAMGMPQLLEHYQQTQIQLPIFR</sequence>
<evidence type="ECO:0000313" key="2">
    <source>
        <dbReference type="Proteomes" id="UP000831701"/>
    </source>
</evidence>
<accession>A0ACB8W3Q2</accession>
<comment type="caution">
    <text evidence="1">The sequence shown here is derived from an EMBL/GenBank/DDBJ whole genome shotgun (WGS) entry which is preliminary data.</text>
</comment>
<dbReference type="EMBL" id="CM041545">
    <property type="protein sequence ID" value="KAI3362290.1"/>
    <property type="molecule type" value="Genomic_DNA"/>
</dbReference>
<reference evidence="1" key="1">
    <citation type="submission" date="2022-04" db="EMBL/GenBank/DDBJ databases">
        <title>Jade perch genome.</title>
        <authorList>
            <person name="Chao B."/>
        </authorList>
    </citation>
    <scope>NUCLEOTIDE SEQUENCE</scope>
    <source>
        <strain evidence="1">CB-2022</strain>
    </source>
</reference>
<dbReference type="Proteomes" id="UP000831701">
    <property type="component" value="Chromosome 15"/>
</dbReference>
<keyword evidence="2" id="KW-1185">Reference proteome</keyword>
<proteinExistence type="predicted"/>
<name>A0ACB8W3Q2_9TELE</name>
<organism evidence="1 2">
    <name type="scientific">Scortum barcoo</name>
    <name type="common">barcoo grunter</name>
    <dbReference type="NCBI Taxonomy" id="214431"/>
    <lineage>
        <taxon>Eukaryota</taxon>
        <taxon>Metazoa</taxon>
        <taxon>Chordata</taxon>
        <taxon>Craniata</taxon>
        <taxon>Vertebrata</taxon>
        <taxon>Euteleostomi</taxon>
        <taxon>Actinopterygii</taxon>
        <taxon>Neopterygii</taxon>
        <taxon>Teleostei</taxon>
        <taxon>Neoteleostei</taxon>
        <taxon>Acanthomorphata</taxon>
        <taxon>Eupercaria</taxon>
        <taxon>Centrarchiformes</taxon>
        <taxon>Terapontoidei</taxon>
        <taxon>Terapontidae</taxon>
        <taxon>Scortum</taxon>
    </lineage>
</organism>